<protein>
    <submittedName>
        <fullName evidence="4">KH domain-containing protein</fullName>
    </submittedName>
</protein>
<dbReference type="Pfam" id="PF13083">
    <property type="entry name" value="KH_KhpA-B"/>
    <property type="match status" value="1"/>
</dbReference>
<name>A0ABV4YJW4_9CYAN</name>
<keyword evidence="5" id="KW-1185">Reference proteome</keyword>
<proteinExistence type="predicted"/>
<feature type="region of interest" description="Disordered" evidence="3">
    <location>
        <begin position="1"/>
        <end position="22"/>
    </location>
</feature>
<evidence type="ECO:0000256" key="2">
    <source>
        <dbReference type="ARBA" id="ARBA00022884"/>
    </source>
</evidence>
<comment type="caution">
    <text evidence="4">The sequence shown here is derived from an EMBL/GenBank/DDBJ whole genome shotgun (WGS) entry which is preliminary data.</text>
</comment>
<evidence type="ECO:0000313" key="5">
    <source>
        <dbReference type="Proteomes" id="UP001576776"/>
    </source>
</evidence>
<keyword evidence="2" id="KW-0694">RNA-binding</keyword>
<evidence type="ECO:0000313" key="4">
    <source>
        <dbReference type="EMBL" id="MFB2939131.1"/>
    </source>
</evidence>
<reference evidence="4 5" key="1">
    <citation type="submission" date="2024-09" db="EMBL/GenBank/DDBJ databases">
        <title>Floridaenema gen nov. (Aerosakkonemataceae, Aerosakkonematales ord. nov., Cyanobacteria) from benthic tropical and subtropical fresh waters, with the description of four new species.</title>
        <authorList>
            <person name="Moretto J.A."/>
            <person name="Berthold D.E."/>
            <person name="Lefler F.W."/>
            <person name="Huang I.-S."/>
            <person name="Laughinghouse H. IV."/>
        </authorList>
    </citation>
    <scope>NUCLEOTIDE SEQUENCE [LARGE SCALE GENOMIC DNA]</scope>
    <source>
        <strain evidence="4 5">BLCC-F154</strain>
    </source>
</reference>
<gene>
    <name evidence="4" type="ORF">ACE1B6_28090</name>
</gene>
<dbReference type="Proteomes" id="UP001576776">
    <property type="component" value="Unassembled WGS sequence"/>
</dbReference>
<dbReference type="PANTHER" id="PTHR34654:SF1">
    <property type="entry name" value="RNA-BINDING PROTEIN KHPA"/>
    <property type="match status" value="1"/>
</dbReference>
<dbReference type="PANTHER" id="PTHR34654">
    <property type="entry name" value="UPF0109 PROTEIN SCO5592"/>
    <property type="match status" value="1"/>
</dbReference>
<dbReference type="InterPro" id="IPR020627">
    <property type="entry name" value="KhpA"/>
</dbReference>
<feature type="region of interest" description="Disordered" evidence="3">
    <location>
        <begin position="103"/>
        <end position="140"/>
    </location>
</feature>
<dbReference type="EMBL" id="JBHFNS010000093">
    <property type="protein sequence ID" value="MFB2939131.1"/>
    <property type="molecule type" value="Genomic_DNA"/>
</dbReference>
<sequence>MSSSSYVPQLPNNNGSPQSLSATSPDYPGLVKFLLEPFLESPNSLKVDCEISSTRPRVWIRLAFEGEDKGRVFGRGGRNIQAIRAVIAAAAKLAGQSVYLDIYGGTPAEHDSGPPTREMGRRPSPRHPSPSRSSHRLRPR</sequence>
<organism evidence="4 5">
    <name type="scientific">Floridaenema fluviatile BLCC-F154</name>
    <dbReference type="NCBI Taxonomy" id="3153640"/>
    <lineage>
        <taxon>Bacteria</taxon>
        <taxon>Bacillati</taxon>
        <taxon>Cyanobacteriota</taxon>
        <taxon>Cyanophyceae</taxon>
        <taxon>Oscillatoriophycideae</taxon>
        <taxon>Aerosakkonematales</taxon>
        <taxon>Aerosakkonemataceae</taxon>
        <taxon>Floridanema</taxon>
        <taxon>Floridanema fluviatile</taxon>
    </lineage>
</organism>
<evidence type="ECO:0000256" key="3">
    <source>
        <dbReference type="SAM" id="MobiDB-lite"/>
    </source>
</evidence>
<keyword evidence="1" id="KW-0963">Cytoplasm</keyword>
<accession>A0ABV4YJW4</accession>
<evidence type="ECO:0000256" key="1">
    <source>
        <dbReference type="ARBA" id="ARBA00022490"/>
    </source>
</evidence>